<protein>
    <submittedName>
        <fullName evidence="1">Uncharacterized protein</fullName>
    </submittedName>
</protein>
<organism evidence="1 4">
    <name type="scientific">Sulfolobus acidocaldarius</name>
    <dbReference type="NCBI Taxonomy" id="2285"/>
    <lineage>
        <taxon>Archaea</taxon>
        <taxon>Thermoproteota</taxon>
        <taxon>Thermoprotei</taxon>
        <taxon>Sulfolobales</taxon>
        <taxon>Sulfolobaceae</taxon>
        <taxon>Sulfolobus</taxon>
    </lineage>
</organism>
<dbReference type="RefSeq" id="WP_011278073.1">
    <property type="nucleotide sequence ID" value="NZ_BHWZ01000002.1"/>
</dbReference>
<dbReference type="Proteomes" id="UP000060043">
    <property type="component" value="Chromosome"/>
</dbReference>
<gene>
    <name evidence="1" type="ORF">ATY89_00375</name>
    <name evidence="2" type="ORF">ATZ20_03420</name>
</gene>
<evidence type="ECO:0000313" key="3">
    <source>
        <dbReference type="Proteomes" id="UP000060043"/>
    </source>
</evidence>
<evidence type="ECO:0000313" key="1">
    <source>
        <dbReference type="EMBL" id="ALU28570.1"/>
    </source>
</evidence>
<evidence type="ECO:0000313" key="2">
    <source>
        <dbReference type="EMBL" id="ALU31282.1"/>
    </source>
</evidence>
<dbReference type="Proteomes" id="UP000065473">
    <property type="component" value="Chromosome"/>
</dbReference>
<dbReference type="OrthoDB" id="38932at2157"/>
<name>A0A0U3F641_9CREN</name>
<dbReference type="PaxDb" id="1435377-SUSAZ_05835"/>
<dbReference type="EMBL" id="CP013694">
    <property type="protein sequence ID" value="ALU28570.1"/>
    <property type="molecule type" value="Genomic_DNA"/>
</dbReference>
<proteinExistence type="predicted"/>
<dbReference type="EMBL" id="CP013695">
    <property type="protein sequence ID" value="ALU31282.1"/>
    <property type="molecule type" value="Genomic_DNA"/>
</dbReference>
<evidence type="ECO:0000313" key="4">
    <source>
        <dbReference type="Proteomes" id="UP000065473"/>
    </source>
</evidence>
<dbReference type="GeneID" id="14551728"/>
<dbReference type="AlphaFoldDB" id="A0A0U3F641"/>
<reference evidence="3 4" key="1">
    <citation type="submission" date="2015-12" db="EMBL/GenBank/DDBJ databases">
        <title>A stable core within a dynamic pangenome in Sulfolobus acidocaldarius.</title>
        <authorList>
            <person name="Anderson R."/>
            <person name="Kouris A."/>
            <person name="Seward C."/>
            <person name="Campbell K."/>
            <person name="Whitaker R."/>
        </authorList>
    </citation>
    <scope>NUCLEOTIDE SEQUENCE [LARGE SCALE GENOMIC DNA]</scope>
    <source>
        <strain evidence="1 4">GG12-C01-09</strain>
        <strain evidence="2 3">NG05B_CO5_07</strain>
    </source>
</reference>
<accession>A0A0U3F641</accession>
<sequence length="109" mass="13244">MDEIDLRTIDSKFVEILLEEYFADNNSVINDFYIIKLSEDIEKKVFRFKVWLSRPTDNKIDGFTGYLFFYRNRVKIKLPMVKEKQIDDALILKAVQLFQRIYLTKRVYY</sequence>
<dbReference type="OMA" id="FQRIYLT"/>